<name>A0A016W849_9BILA</name>
<keyword evidence="2" id="KW-1185">Reference proteome</keyword>
<organism evidence="1 2">
    <name type="scientific">Ancylostoma ceylanicum</name>
    <dbReference type="NCBI Taxonomy" id="53326"/>
    <lineage>
        <taxon>Eukaryota</taxon>
        <taxon>Metazoa</taxon>
        <taxon>Ecdysozoa</taxon>
        <taxon>Nematoda</taxon>
        <taxon>Chromadorea</taxon>
        <taxon>Rhabditida</taxon>
        <taxon>Rhabditina</taxon>
        <taxon>Rhabditomorpha</taxon>
        <taxon>Strongyloidea</taxon>
        <taxon>Ancylostomatidae</taxon>
        <taxon>Ancylostomatinae</taxon>
        <taxon>Ancylostoma</taxon>
    </lineage>
</organism>
<evidence type="ECO:0000313" key="1">
    <source>
        <dbReference type="EMBL" id="EYC35795.1"/>
    </source>
</evidence>
<sequence>MPPKKQTSDEAPSWLQPILKRWDEYFVRIDKMFEIFAKVQETQSTILSKLNKLEEQFLAMDDKECNQNSALYSTLVKFQADARIVNAKSCRVTWVGIEEQDDEAATQLFDVEALKEIIETSGDDELLKDLQDGKISVHRHPKLRTSSLRRRPRIIKIELRNQELRDRLLMHMRAGRLSMTKDFVHSYARKDYTREELEYDRSLRKKAG</sequence>
<protein>
    <submittedName>
        <fullName evidence="1">Uncharacterized protein</fullName>
    </submittedName>
</protein>
<evidence type="ECO:0000313" key="2">
    <source>
        <dbReference type="Proteomes" id="UP000024635"/>
    </source>
</evidence>
<dbReference type="AlphaFoldDB" id="A0A016W849"/>
<proteinExistence type="predicted"/>
<dbReference type="PANTHER" id="PTHR21459">
    <property type="entry name" value="PROTEIN CBG08968"/>
    <property type="match status" value="1"/>
</dbReference>
<dbReference type="OrthoDB" id="5845514at2759"/>
<dbReference type="Proteomes" id="UP000024635">
    <property type="component" value="Unassembled WGS sequence"/>
</dbReference>
<reference evidence="2" key="1">
    <citation type="journal article" date="2015" name="Nat. Genet.">
        <title>The genome and transcriptome of the zoonotic hookworm Ancylostoma ceylanicum identify infection-specific gene families.</title>
        <authorList>
            <person name="Schwarz E.M."/>
            <person name="Hu Y."/>
            <person name="Antoshechkin I."/>
            <person name="Miller M.M."/>
            <person name="Sternberg P.W."/>
            <person name="Aroian R.V."/>
        </authorList>
    </citation>
    <scope>NUCLEOTIDE SEQUENCE</scope>
    <source>
        <strain evidence="2">HY135</strain>
    </source>
</reference>
<dbReference type="EMBL" id="JARK01000582">
    <property type="protein sequence ID" value="EYC35795.1"/>
    <property type="molecule type" value="Genomic_DNA"/>
</dbReference>
<comment type="caution">
    <text evidence="1">The sequence shown here is derived from an EMBL/GenBank/DDBJ whole genome shotgun (WGS) entry which is preliminary data.</text>
</comment>
<accession>A0A016W849</accession>
<dbReference type="PANTHER" id="PTHR21459:SF2">
    <property type="entry name" value="PROTEIN CBG08968"/>
    <property type="match status" value="1"/>
</dbReference>
<gene>
    <name evidence="1" type="primary">Acey_s0982.g3284</name>
    <name evidence="1" type="ORF">Y032_0982g3284</name>
</gene>